<reference evidence="1 2" key="1">
    <citation type="submission" date="2021-01" db="EMBL/GenBank/DDBJ databases">
        <title>Genomic Encyclopedia of Type Strains, Phase IV (KMG-IV): sequencing the most valuable type-strain genomes for metagenomic binning, comparative biology and taxonomic classification.</title>
        <authorList>
            <person name="Goeker M."/>
        </authorList>
    </citation>
    <scope>NUCLEOTIDE SEQUENCE [LARGE SCALE GENOMIC DNA]</scope>
    <source>
        <strain evidence="1 2">DSM 25890</strain>
    </source>
</reference>
<dbReference type="Proteomes" id="UP001314796">
    <property type="component" value="Unassembled WGS sequence"/>
</dbReference>
<gene>
    <name evidence="1" type="ORF">JOC73_002111</name>
</gene>
<dbReference type="InterPro" id="IPR042274">
    <property type="entry name" value="YycH/YycI_2"/>
</dbReference>
<dbReference type="Gene3D" id="3.30.310.160">
    <property type="entry name" value="YycH protein, domain 2"/>
    <property type="match status" value="1"/>
</dbReference>
<organism evidence="1 2">
    <name type="scientific">Alkaliphilus hydrothermalis</name>
    <dbReference type="NCBI Taxonomy" id="1482730"/>
    <lineage>
        <taxon>Bacteria</taxon>
        <taxon>Bacillati</taxon>
        <taxon>Bacillota</taxon>
        <taxon>Clostridia</taxon>
        <taxon>Peptostreptococcales</taxon>
        <taxon>Natronincolaceae</taxon>
        <taxon>Alkaliphilus</taxon>
    </lineage>
</organism>
<accession>A0ABS2NRI8</accession>
<evidence type="ECO:0000313" key="2">
    <source>
        <dbReference type="Proteomes" id="UP001314796"/>
    </source>
</evidence>
<proteinExistence type="predicted"/>
<keyword evidence="2" id="KW-1185">Reference proteome</keyword>
<dbReference type="RefSeq" id="WP_204402883.1">
    <property type="nucleotide sequence ID" value="NZ_JAFBEE010000014.1"/>
</dbReference>
<evidence type="ECO:0000313" key="1">
    <source>
        <dbReference type="EMBL" id="MBM7615541.1"/>
    </source>
</evidence>
<dbReference type="EMBL" id="JAFBEE010000014">
    <property type="protein sequence ID" value="MBM7615541.1"/>
    <property type="molecule type" value="Genomic_DNA"/>
</dbReference>
<protein>
    <submittedName>
        <fullName evidence="1">Regulatory protein YycH of two-component signal transduction system YycFG</fullName>
    </submittedName>
</protein>
<sequence>MDRERTKTLILSLLVILSIMSLHRIWFDSPISLQSEASNGRDQGYTILDTRNQIISPREVTLGFGGSISNNYYTVLNYQETKLVWEKSKLLLLDFFAKEPNVDTVSLDEYFESKQLKSIELEFGKGMPSVLISSVFNTMDNRITNEIRTIKKILIPASNTGSIYILSENENNVYRVSLSEYENTTLEDYITEYDEDKKDFVRYRTTFGFVNNKTLMPIEYKQLLPEIFVESEIDIKEEEIIVRTAKSFFNENFDFVKAIRETSGSIIYLYGYGEKSVRINPQGYLSYNQEMISNSSTNILEALNVALNFIEKHGGIMETAYLSEIKDVSTGSNRGYYFGFNYDIVGYPIANKNTLNQLEIEVYGNDVKSYRRFIREKMNLGSIDHIDTDITPPIQIIEDNLGVMLDYYNKDLENSKTMESTNAKNEPVIDYKIILENVNRVEMVYFDTVEENSMQLIRPSWLIRVGKRIYYFDSYDGKLLYTMIEN</sequence>
<name>A0ABS2NRI8_9FIRM</name>
<comment type="caution">
    <text evidence="1">The sequence shown here is derived from an EMBL/GenBank/DDBJ whole genome shotgun (WGS) entry which is preliminary data.</text>
</comment>